<dbReference type="InterPro" id="IPR050680">
    <property type="entry name" value="YpeA/RimI_acetyltransf"/>
</dbReference>
<feature type="domain" description="N-acetyltransferase" evidence="3">
    <location>
        <begin position="6"/>
        <end position="193"/>
    </location>
</feature>
<dbReference type="Proteomes" id="UP001235547">
    <property type="component" value="Chromosome 2"/>
</dbReference>
<dbReference type="EMBL" id="CP120370">
    <property type="protein sequence ID" value="WEX80860.1"/>
    <property type="molecule type" value="Genomic_DNA"/>
</dbReference>
<evidence type="ECO:0000256" key="2">
    <source>
        <dbReference type="ARBA" id="ARBA00023315"/>
    </source>
</evidence>
<reference evidence="4 5" key="1">
    <citation type="submission" date="2023-03" db="EMBL/GenBank/DDBJ databases">
        <authorList>
            <person name="Kaur S."/>
            <person name="Espinosa-Saiz D."/>
            <person name="Velazquez E."/>
            <person name="Menendez E."/>
            <person name="diCenzo G.C."/>
        </authorList>
    </citation>
    <scope>NUCLEOTIDE SEQUENCE [LARGE SCALE GENOMIC DNA]</scope>
    <source>
        <strain evidence="4 5">LMG 27395</strain>
    </source>
</reference>
<dbReference type="RefSeq" id="WP_280731579.1">
    <property type="nucleotide sequence ID" value="NZ_CP120367.1"/>
</dbReference>
<gene>
    <name evidence="4" type="ORF">PYH38_000169</name>
</gene>
<sequence length="198" mass="21879">MIQLGPPLRVASEADASELAELVNFAGEGLPLYIWEGLAKDGQDPWEVGRARQIEKAREGQIVVVDFGDGAVASLTGYPIGSEPKLIGDDFPALFRPLQELENKALESWYVNVLACYPEYRGQGLGSRLLNLAEQIARQEAFRRMSVIVANNNAGARRLYERHGYEVAATLPCVKDGWETDTEHWVLLIKSLGPVEGR</sequence>
<dbReference type="PANTHER" id="PTHR43420:SF52">
    <property type="entry name" value="N-ACETYLTRANSFERASE YODP"/>
    <property type="match status" value="1"/>
</dbReference>
<keyword evidence="5" id="KW-1185">Reference proteome</keyword>
<dbReference type="InterPro" id="IPR000182">
    <property type="entry name" value="GNAT_dom"/>
</dbReference>
<dbReference type="PROSITE" id="PS51186">
    <property type="entry name" value="GNAT"/>
    <property type="match status" value="1"/>
</dbReference>
<dbReference type="SUPFAM" id="SSF55729">
    <property type="entry name" value="Acyl-CoA N-acyltransferases (Nat)"/>
    <property type="match status" value="1"/>
</dbReference>
<evidence type="ECO:0000313" key="5">
    <source>
        <dbReference type="Proteomes" id="UP001235547"/>
    </source>
</evidence>
<accession>A0ABY8CU56</accession>
<dbReference type="PANTHER" id="PTHR43420">
    <property type="entry name" value="ACETYLTRANSFERASE"/>
    <property type="match status" value="1"/>
</dbReference>
<proteinExistence type="predicted"/>
<evidence type="ECO:0000256" key="1">
    <source>
        <dbReference type="ARBA" id="ARBA00022679"/>
    </source>
</evidence>
<evidence type="ECO:0000313" key="4">
    <source>
        <dbReference type="EMBL" id="WEX80860.1"/>
    </source>
</evidence>
<dbReference type="CDD" id="cd04301">
    <property type="entry name" value="NAT_SF"/>
    <property type="match status" value="1"/>
</dbReference>
<keyword evidence="1" id="KW-0808">Transferase</keyword>
<dbReference type="Pfam" id="PF00583">
    <property type="entry name" value="Acetyltransf_1"/>
    <property type="match status" value="1"/>
</dbReference>
<keyword evidence="2" id="KW-0012">Acyltransferase</keyword>
<protein>
    <submittedName>
        <fullName evidence="4">GNAT family N-acetyltransferase</fullName>
    </submittedName>
</protein>
<dbReference type="Gene3D" id="3.40.630.30">
    <property type="match status" value="1"/>
</dbReference>
<dbReference type="InterPro" id="IPR016181">
    <property type="entry name" value="Acyl_CoA_acyltransferase"/>
</dbReference>
<name>A0ABY8CU56_9HYPH</name>
<organism evidence="4 5">
    <name type="scientific">Sinorhizobium numidicum</name>
    <dbReference type="NCBI Taxonomy" id="680248"/>
    <lineage>
        <taxon>Bacteria</taxon>
        <taxon>Pseudomonadati</taxon>
        <taxon>Pseudomonadota</taxon>
        <taxon>Alphaproteobacteria</taxon>
        <taxon>Hyphomicrobiales</taxon>
        <taxon>Rhizobiaceae</taxon>
        <taxon>Sinorhizobium/Ensifer group</taxon>
        <taxon>Sinorhizobium</taxon>
    </lineage>
</organism>
<evidence type="ECO:0000259" key="3">
    <source>
        <dbReference type="PROSITE" id="PS51186"/>
    </source>
</evidence>